<dbReference type="Proteomes" id="UP000736164">
    <property type="component" value="Unassembled WGS sequence"/>
</dbReference>
<dbReference type="PANTHER" id="PTHR46486:SF1">
    <property type="entry name" value="CCHC-TYPE DOMAIN-CONTAINING PROTEIN"/>
    <property type="match status" value="1"/>
</dbReference>
<evidence type="ECO:0000313" key="4">
    <source>
        <dbReference type="Proteomes" id="UP000736164"/>
    </source>
</evidence>
<feature type="domain" description="CCHC-type" evidence="2">
    <location>
        <begin position="135"/>
        <end position="150"/>
    </location>
</feature>
<keyword evidence="1" id="KW-0862">Zinc</keyword>
<reference evidence="3" key="1">
    <citation type="journal article" date="2021" name="Cell">
        <title>Tracing the genetic footprints of vertebrate landing in non-teleost ray-finned fishes.</title>
        <authorList>
            <person name="Bi X."/>
            <person name="Wang K."/>
            <person name="Yang L."/>
            <person name="Pan H."/>
            <person name="Jiang H."/>
            <person name="Wei Q."/>
            <person name="Fang M."/>
            <person name="Yu H."/>
            <person name="Zhu C."/>
            <person name="Cai Y."/>
            <person name="He Y."/>
            <person name="Gan X."/>
            <person name="Zeng H."/>
            <person name="Yu D."/>
            <person name="Zhu Y."/>
            <person name="Jiang H."/>
            <person name="Qiu Q."/>
            <person name="Yang H."/>
            <person name="Zhang Y.E."/>
            <person name="Wang W."/>
            <person name="Zhu M."/>
            <person name="He S."/>
            <person name="Zhang G."/>
        </authorList>
    </citation>
    <scope>NUCLEOTIDE SEQUENCE</scope>
    <source>
        <strain evidence="3">Allg_001</strain>
    </source>
</reference>
<name>A0A8J7T7H2_ATRSP</name>
<dbReference type="Gene3D" id="4.10.60.10">
    <property type="entry name" value="Zinc finger, CCHC-type"/>
    <property type="match status" value="1"/>
</dbReference>
<dbReference type="SUPFAM" id="SSF57756">
    <property type="entry name" value="Retrovirus zinc finger-like domains"/>
    <property type="match status" value="1"/>
</dbReference>
<comment type="caution">
    <text evidence="3">The sequence shown here is derived from an EMBL/GenBank/DDBJ whole genome shotgun (WGS) entry which is preliminary data.</text>
</comment>
<dbReference type="InterPro" id="IPR001878">
    <property type="entry name" value="Znf_CCHC"/>
</dbReference>
<keyword evidence="1" id="KW-0863">Zinc-finger</keyword>
<feature type="domain" description="CCHC-type" evidence="2">
    <location>
        <begin position="117"/>
        <end position="132"/>
    </location>
</feature>
<evidence type="ECO:0000256" key="1">
    <source>
        <dbReference type="PROSITE-ProRule" id="PRU00047"/>
    </source>
</evidence>
<accession>A0A8J7T7H2</accession>
<dbReference type="Pfam" id="PF00098">
    <property type="entry name" value="zf-CCHC"/>
    <property type="match status" value="2"/>
</dbReference>
<gene>
    <name evidence="3" type="primary">Zcchc3_17</name>
    <name evidence="3" type="ORF">GTO95_0003059</name>
</gene>
<dbReference type="InterPro" id="IPR057811">
    <property type="entry name" value="RBD_ZCCHC3_2nd"/>
</dbReference>
<dbReference type="GO" id="GO:0003676">
    <property type="term" value="F:nucleic acid binding"/>
    <property type="evidence" value="ECO:0007669"/>
    <property type="project" value="InterPro"/>
</dbReference>
<keyword evidence="4" id="KW-1185">Reference proteome</keyword>
<organism evidence="3 4">
    <name type="scientific">Atractosteus spatula</name>
    <name type="common">Alligator gar</name>
    <name type="synonym">Lepisosteus spatula</name>
    <dbReference type="NCBI Taxonomy" id="7917"/>
    <lineage>
        <taxon>Eukaryota</taxon>
        <taxon>Metazoa</taxon>
        <taxon>Chordata</taxon>
        <taxon>Craniata</taxon>
        <taxon>Vertebrata</taxon>
        <taxon>Euteleostomi</taxon>
        <taxon>Actinopterygii</taxon>
        <taxon>Neopterygii</taxon>
        <taxon>Holostei</taxon>
        <taxon>Semionotiformes</taxon>
        <taxon>Lepisosteidae</taxon>
        <taxon>Atractosteus</taxon>
    </lineage>
</organism>
<sequence>MYWNVFRAAREKKDAGQLENFEVVGLWAQEDRVVTVHMHNPFVLETDIYAFLSRYVEILNDGWMLRDGVRVWTGRWQYRVRFQPDNSSKDGFRHPPANFFLGSNQGYLFYAGQPKLCRRCGGEGHLVANCTKMICRRCGKEGHEVRDCEERPRCSLCNEAGHLFKDC</sequence>
<dbReference type="InterPro" id="IPR036875">
    <property type="entry name" value="Znf_CCHC_sf"/>
</dbReference>
<evidence type="ECO:0000313" key="3">
    <source>
        <dbReference type="EMBL" id="MBN3312611.1"/>
    </source>
</evidence>
<dbReference type="AlphaFoldDB" id="A0A8J7T7H2"/>
<dbReference type="PROSITE" id="PS50158">
    <property type="entry name" value="ZF_CCHC"/>
    <property type="match status" value="2"/>
</dbReference>
<evidence type="ECO:0000259" key="2">
    <source>
        <dbReference type="PROSITE" id="PS50158"/>
    </source>
</evidence>
<dbReference type="PANTHER" id="PTHR46486">
    <property type="entry name" value="CCHC-TYPE DOMAIN-CONTAINING PROTEIN"/>
    <property type="match status" value="1"/>
</dbReference>
<proteinExistence type="predicted"/>
<dbReference type="GO" id="GO:0008270">
    <property type="term" value="F:zinc ion binding"/>
    <property type="evidence" value="ECO:0007669"/>
    <property type="project" value="UniProtKB-KW"/>
</dbReference>
<dbReference type="SMART" id="SM00343">
    <property type="entry name" value="ZnF_C2HC"/>
    <property type="match status" value="3"/>
</dbReference>
<dbReference type="EMBL" id="JAAWVO010006834">
    <property type="protein sequence ID" value="MBN3312611.1"/>
    <property type="molecule type" value="Genomic_DNA"/>
</dbReference>
<protein>
    <submittedName>
        <fullName evidence="3">ZCHC3 protein</fullName>
    </submittedName>
</protein>
<feature type="non-terminal residue" evidence="3">
    <location>
        <position position="1"/>
    </location>
</feature>
<keyword evidence="1" id="KW-0479">Metal-binding</keyword>
<dbReference type="Pfam" id="PF23058">
    <property type="entry name" value="RBD_ZCCHC3_2nd"/>
    <property type="match status" value="1"/>
</dbReference>
<feature type="non-terminal residue" evidence="3">
    <location>
        <position position="167"/>
    </location>
</feature>